<feature type="compositionally biased region" description="Basic and acidic residues" evidence="1">
    <location>
        <begin position="121"/>
        <end position="131"/>
    </location>
</feature>
<feature type="region of interest" description="Disordered" evidence="1">
    <location>
        <begin position="107"/>
        <end position="131"/>
    </location>
</feature>
<name>A0A656Z596_BRUAN</name>
<dbReference type="SUPFAM" id="SSF48498">
    <property type="entry name" value="Tetracyclin repressor-like, C-terminal domain"/>
    <property type="match status" value="1"/>
</dbReference>
<dbReference type="AlphaFoldDB" id="A0A656Z596"/>
<comment type="caution">
    <text evidence="2">The sequence shown here is derived from an EMBL/GenBank/DDBJ whole genome shotgun (WGS) entry which is preliminary data.</text>
</comment>
<accession>A0A656Z596</accession>
<dbReference type="Gene3D" id="1.10.357.10">
    <property type="entry name" value="Tetracycline Repressor, domain 2"/>
    <property type="match status" value="1"/>
</dbReference>
<organism evidence="2">
    <name type="scientific">Brucella anthropi</name>
    <name type="common">Ochrobactrum anthropi</name>
    <dbReference type="NCBI Taxonomy" id="529"/>
    <lineage>
        <taxon>Bacteria</taxon>
        <taxon>Pseudomonadati</taxon>
        <taxon>Pseudomonadota</taxon>
        <taxon>Alphaproteobacteria</taxon>
        <taxon>Hyphomicrobiales</taxon>
        <taxon>Brucellaceae</taxon>
        <taxon>Brucella/Ochrobactrum group</taxon>
        <taxon>Brucella</taxon>
    </lineage>
</organism>
<dbReference type="InterPro" id="IPR036271">
    <property type="entry name" value="Tet_transcr_reg_TetR-rel_C_sf"/>
</dbReference>
<dbReference type="EMBL" id="LUAY01004774">
    <property type="protein sequence ID" value="KYB45458.1"/>
    <property type="molecule type" value="Genomic_DNA"/>
</dbReference>
<protein>
    <submittedName>
        <fullName evidence="2">Uncharacterized protein</fullName>
    </submittedName>
</protein>
<gene>
    <name evidence="2" type="ORF">AB664_07755</name>
</gene>
<evidence type="ECO:0000256" key="1">
    <source>
        <dbReference type="SAM" id="MobiDB-lite"/>
    </source>
</evidence>
<evidence type="ECO:0000313" key="2">
    <source>
        <dbReference type="EMBL" id="KYB45458.1"/>
    </source>
</evidence>
<sequence length="131" mass="14073">MTEYIRAVIAFGGGSLGPIAGTIAVTEVMAARFTRSDDLVGMLVDRCHRAGVLRDSITAVDIALLLEQIGKRSLVEQFEALGHNDWLDDARNARDRLVAIALNGLRPGPGALPHSAPSDDLLSRRWNDPSG</sequence>
<proteinExistence type="predicted"/>
<reference evidence="2" key="1">
    <citation type="submission" date="2016-02" db="EMBL/GenBank/DDBJ databases">
        <title>Genomic sequences of Ochrobactrum anthropi.</title>
        <authorList>
            <person name="Chudasama K.S."/>
            <person name="Thaker V.S."/>
        </authorList>
    </citation>
    <scope>NUCLEOTIDE SEQUENCE [LARGE SCALE GENOMIC DNA]</scope>
    <source>
        <strain evidence="2">SUBG007</strain>
    </source>
</reference>